<comment type="caution">
    <text evidence="6">The sequence shown here is derived from an EMBL/GenBank/DDBJ whole genome shotgun (WGS) entry which is preliminary data.</text>
</comment>
<dbReference type="PANTHER" id="PTHR42790">
    <property type="entry name" value="AMINOTRANSFERASE"/>
    <property type="match status" value="1"/>
</dbReference>
<evidence type="ECO:0000313" key="6">
    <source>
        <dbReference type="EMBL" id="MBG3875455.1"/>
    </source>
</evidence>
<evidence type="ECO:0000256" key="2">
    <source>
        <dbReference type="ARBA" id="ARBA00022576"/>
    </source>
</evidence>
<proteinExistence type="predicted"/>
<dbReference type="GO" id="GO:0008483">
    <property type="term" value="F:transaminase activity"/>
    <property type="evidence" value="ECO:0007669"/>
    <property type="project" value="UniProtKB-KW"/>
</dbReference>
<dbReference type="InterPro" id="IPR050859">
    <property type="entry name" value="Class-I_PLP-dep_aminotransf"/>
</dbReference>
<dbReference type="InterPro" id="IPR015424">
    <property type="entry name" value="PyrdxlP-dep_Trfase"/>
</dbReference>
<accession>A0ABS0IZ29</accession>
<dbReference type="CDD" id="cd00609">
    <property type="entry name" value="AAT_like"/>
    <property type="match status" value="1"/>
</dbReference>
<dbReference type="RefSeq" id="WP_196607750.1">
    <property type="nucleotide sequence ID" value="NZ_VRYY01000001.1"/>
</dbReference>
<reference evidence="6 7" key="1">
    <citation type="submission" date="2019-08" db="EMBL/GenBank/DDBJ databases">
        <authorList>
            <person name="Luo N."/>
        </authorList>
    </citation>
    <scope>NUCLEOTIDE SEQUENCE [LARGE SCALE GENOMIC DNA]</scope>
    <source>
        <strain evidence="6 7">NCIMB 9442</strain>
    </source>
</reference>
<dbReference type="SUPFAM" id="SSF53383">
    <property type="entry name" value="PLP-dependent transferases"/>
    <property type="match status" value="1"/>
</dbReference>
<dbReference type="Proteomes" id="UP001194469">
    <property type="component" value="Unassembled WGS sequence"/>
</dbReference>
<comment type="cofactor">
    <cofactor evidence="1">
        <name>pyridoxal 5'-phosphate</name>
        <dbReference type="ChEBI" id="CHEBI:597326"/>
    </cofactor>
</comment>
<keyword evidence="4" id="KW-0663">Pyridoxal phosphate</keyword>
<evidence type="ECO:0000259" key="5">
    <source>
        <dbReference type="Pfam" id="PF00155"/>
    </source>
</evidence>
<keyword evidence="2 6" id="KW-0032">Aminotransferase</keyword>
<evidence type="ECO:0000313" key="7">
    <source>
        <dbReference type="Proteomes" id="UP001194469"/>
    </source>
</evidence>
<dbReference type="Gene3D" id="3.90.1150.10">
    <property type="entry name" value="Aspartate Aminotransferase, domain 1"/>
    <property type="match status" value="1"/>
</dbReference>
<organism evidence="6 7">
    <name type="scientific">Nitratidesulfovibrio oxamicus</name>
    <dbReference type="NCBI Taxonomy" id="32016"/>
    <lineage>
        <taxon>Bacteria</taxon>
        <taxon>Pseudomonadati</taxon>
        <taxon>Thermodesulfobacteriota</taxon>
        <taxon>Desulfovibrionia</taxon>
        <taxon>Desulfovibrionales</taxon>
        <taxon>Desulfovibrionaceae</taxon>
        <taxon>Nitratidesulfovibrio</taxon>
    </lineage>
</organism>
<name>A0ABS0IZ29_9BACT</name>
<feature type="domain" description="Aminotransferase class I/classII large" evidence="5">
    <location>
        <begin position="36"/>
        <end position="378"/>
    </location>
</feature>
<evidence type="ECO:0000256" key="1">
    <source>
        <dbReference type="ARBA" id="ARBA00001933"/>
    </source>
</evidence>
<keyword evidence="7" id="KW-1185">Reference proteome</keyword>
<dbReference type="InterPro" id="IPR015422">
    <property type="entry name" value="PyrdxlP-dep_Trfase_small"/>
</dbReference>
<dbReference type="InterPro" id="IPR004839">
    <property type="entry name" value="Aminotransferase_I/II_large"/>
</dbReference>
<sequence>MRLAQRMESVPRSYIREILKVTAQPDIISFAGGLPHPASFPVDAVASAAASVLEEAGPEALQYTTTEGFPPLRQWIADRYKRQGINVSPDDILITTGSQQALDLVAKACIDRGGKVVMERPGYLGAIQCFSVFGPDFVTVPLTPRGVDTDALRKAATGAQVFYAVPSFQNPSGITYDEQTRREVAEIMAETGCLMVEDNPYGELRFMGQHLPPVRAYMQAPSVLLGSFSKVVSPGLRLGWVCAPQEVLNPMITAKQASDLHTPGFTQRILHRYLMDNDVNKHIASIRARYGAQRDAMVQAIRRHFPEDVACTEPEGGMFLWCTLPGGISAEALFHKAIERKVAFVPGRPFYVDETDDTFRLNFSNSSPELIEEGIARLGQCLREYLGKGQAGAA</sequence>
<protein>
    <submittedName>
        <fullName evidence="6">PLP-dependent aminotransferase family protein</fullName>
    </submittedName>
</protein>
<evidence type="ECO:0000256" key="4">
    <source>
        <dbReference type="ARBA" id="ARBA00022898"/>
    </source>
</evidence>
<keyword evidence="3" id="KW-0808">Transferase</keyword>
<evidence type="ECO:0000256" key="3">
    <source>
        <dbReference type="ARBA" id="ARBA00022679"/>
    </source>
</evidence>
<dbReference type="Gene3D" id="3.40.640.10">
    <property type="entry name" value="Type I PLP-dependent aspartate aminotransferase-like (Major domain)"/>
    <property type="match status" value="1"/>
</dbReference>
<dbReference type="EMBL" id="VRYY01000001">
    <property type="protein sequence ID" value="MBG3875455.1"/>
    <property type="molecule type" value="Genomic_DNA"/>
</dbReference>
<gene>
    <name evidence="6" type="ORF">FVW20_00035</name>
</gene>
<dbReference type="Pfam" id="PF00155">
    <property type="entry name" value="Aminotran_1_2"/>
    <property type="match status" value="1"/>
</dbReference>
<dbReference type="InterPro" id="IPR015421">
    <property type="entry name" value="PyrdxlP-dep_Trfase_major"/>
</dbReference>
<dbReference type="PANTHER" id="PTHR42790:SF19">
    <property type="entry name" value="KYNURENINE_ALPHA-AMINOADIPATE AMINOTRANSFERASE, MITOCHONDRIAL"/>
    <property type="match status" value="1"/>
</dbReference>